<name>A0A317P1Q7_9NOCA</name>
<reference evidence="2 3" key="1">
    <citation type="submission" date="2018-05" db="EMBL/GenBank/DDBJ databases">
        <title>Genomic Encyclopedia of Type Strains, Phase IV (KMG-IV): sequencing the most valuable type-strain genomes for metagenomic binning, comparative biology and taxonomic classification.</title>
        <authorList>
            <person name="Goeker M."/>
        </authorList>
    </citation>
    <scope>NUCLEOTIDE SEQUENCE [LARGE SCALE GENOMIC DNA]</scope>
    <source>
        <strain evidence="2 3">DSM 44717</strain>
    </source>
</reference>
<dbReference type="AlphaFoldDB" id="A0A317P1Q7"/>
<feature type="transmembrane region" description="Helical" evidence="1">
    <location>
        <begin position="79"/>
        <end position="97"/>
    </location>
</feature>
<feature type="transmembrane region" description="Helical" evidence="1">
    <location>
        <begin position="103"/>
        <end position="125"/>
    </location>
</feature>
<evidence type="ECO:0000256" key="1">
    <source>
        <dbReference type="SAM" id="Phobius"/>
    </source>
</evidence>
<organism evidence="2 3">
    <name type="scientific">Nocardia neocaledoniensis</name>
    <dbReference type="NCBI Taxonomy" id="236511"/>
    <lineage>
        <taxon>Bacteria</taxon>
        <taxon>Bacillati</taxon>
        <taxon>Actinomycetota</taxon>
        <taxon>Actinomycetes</taxon>
        <taxon>Mycobacteriales</taxon>
        <taxon>Nocardiaceae</taxon>
        <taxon>Nocardia</taxon>
    </lineage>
</organism>
<gene>
    <name evidence="2" type="ORF">DFR69_101401</name>
</gene>
<feature type="transmembrane region" description="Helical" evidence="1">
    <location>
        <begin position="38"/>
        <end position="59"/>
    </location>
</feature>
<sequence length="137" mass="14788">MNTSWVRPTHRWSAIVFTAILVVTVLALALSGPQWFSYLPLIPLAALALSGLVMLVQVFRRGRATPATGAGRVRLVHRWSGIVFLVTVLATVVALSLPEPIVWVSYLPLIPLAGLLFSGLAMLAAPRLRARRQVAGA</sequence>
<comment type="caution">
    <text evidence="2">The sequence shown here is derived from an EMBL/GenBank/DDBJ whole genome shotgun (WGS) entry which is preliminary data.</text>
</comment>
<evidence type="ECO:0000313" key="3">
    <source>
        <dbReference type="Proteomes" id="UP000246410"/>
    </source>
</evidence>
<protein>
    <recommendedName>
        <fullName evidence="4">Transmembrane protein</fullName>
    </recommendedName>
</protein>
<keyword evidence="1" id="KW-1133">Transmembrane helix</keyword>
<accession>A0A317P1Q7</accession>
<dbReference type="RefSeq" id="WP_208643887.1">
    <property type="nucleotide sequence ID" value="NZ_QGTL01000001.1"/>
</dbReference>
<keyword evidence="1" id="KW-0472">Membrane</keyword>
<evidence type="ECO:0008006" key="4">
    <source>
        <dbReference type="Google" id="ProtNLM"/>
    </source>
</evidence>
<keyword evidence="3" id="KW-1185">Reference proteome</keyword>
<dbReference type="EMBL" id="QGTL01000001">
    <property type="protein sequence ID" value="PWV81065.1"/>
    <property type="molecule type" value="Genomic_DNA"/>
</dbReference>
<evidence type="ECO:0000313" key="2">
    <source>
        <dbReference type="EMBL" id="PWV81065.1"/>
    </source>
</evidence>
<feature type="transmembrane region" description="Helical" evidence="1">
    <location>
        <begin position="12"/>
        <end position="32"/>
    </location>
</feature>
<keyword evidence="1" id="KW-0812">Transmembrane</keyword>
<dbReference type="Proteomes" id="UP000246410">
    <property type="component" value="Unassembled WGS sequence"/>
</dbReference>
<proteinExistence type="predicted"/>